<organism evidence="1 2">
    <name type="scientific">Humitalea rosea</name>
    <dbReference type="NCBI Taxonomy" id="990373"/>
    <lineage>
        <taxon>Bacteria</taxon>
        <taxon>Pseudomonadati</taxon>
        <taxon>Pseudomonadota</taxon>
        <taxon>Alphaproteobacteria</taxon>
        <taxon>Acetobacterales</taxon>
        <taxon>Roseomonadaceae</taxon>
        <taxon>Humitalea</taxon>
    </lineage>
</organism>
<gene>
    <name evidence="1" type="ORF">C8P66_1478</name>
</gene>
<name>A0A2W7HU68_9PROT</name>
<reference evidence="1 2" key="1">
    <citation type="submission" date="2018-06" db="EMBL/GenBank/DDBJ databases">
        <title>Genomic Encyclopedia of Archaeal and Bacterial Type Strains, Phase II (KMG-II): from individual species to whole genera.</title>
        <authorList>
            <person name="Goeker M."/>
        </authorList>
    </citation>
    <scope>NUCLEOTIDE SEQUENCE [LARGE SCALE GENOMIC DNA]</scope>
    <source>
        <strain evidence="1 2">DSM 24525</strain>
    </source>
</reference>
<evidence type="ECO:0000313" key="2">
    <source>
        <dbReference type="Proteomes" id="UP000249688"/>
    </source>
</evidence>
<dbReference type="EMBL" id="QKYU01000047">
    <property type="protein sequence ID" value="PZW37017.1"/>
    <property type="molecule type" value="Genomic_DNA"/>
</dbReference>
<proteinExistence type="predicted"/>
<evidence type="ECO:0000313" key="1">
    <source>
        <dbReference type="EMBL" id="PZW37017.1"/>
    </source>
</evidence>
<dbReference type="Proteomes" id="UP000249688">
    <property type="component" value="Unassembled WGS sequence"/>
</dbReference>
<comment type="caution">
    <text evidence="1">The sequence shown here is derived from an EMBL/GenBank/DDBJ whole genome shotgun (WGS) entry which is preliminary data.</text>
</comment>
<keyword evidence="2" id="KW-1185">Reference proteome</keyword>
<protein>
    <submittedName>
        <fullName evidence="1">Uncharacterized protein</fullName>
    </submittedName>
</protein>
<accession>A0A2W7HU68</accession>
<dbReference type="AlphaFoldDB" id="A0A2W7HU68"/>
<sequence length="566" mass="61976">MIPRYAVVCGLLRFPLETALTLQKLFRLRADGLLDGIVLSTWTPEVEREVEFVTWARVRDVIVVHSHEHADRGPTMLYTQARAVWLGLQAVPERADVLKLRTDKTEDKINNFIPLLAEGTAGAVFEPGPHAAYSRKVAVLWPQFGRPFYFGDQAHYSTRKDAAAALNFDARFHLTMEGLNPETKWWIRPICERFRFWREYFHNVNQMYAPDFIRAALAMPGAPAVPTVIYDTIAATLRGMADGFLFTVRNPLVGDAGSQRFRYSALFEKPLLSNPFSYEGVAAGRKTVSLRDAASLPTLVAGDVDPCPVAEGVKAALSRQEQGPPPGFDAEGFREWVDACENVPRAGPIYNRPFIVMPELNGGGEEDDRFMVNLVGRAAGGASEEAGRDLLVRLKAQLAPQVPVSRALFRAALDLERSGGPPEVVNAAIAMAAQQKINEAAVEFAIRAVERALHVDAELAERLLQQTCSRGIAPALVLRALLGARRTGGGSRAVEEDMTAARALESLDAAFLDAAQAGQSVRTDTEGLEAFARDRGAAPAYILDFRRRMARLISAGALGTESIPSR</sequence>